<dbReference type="RefSeq" id="WP_136960440.1">
    <property type="nucleotide sequence ID" value="NZ_CP039690.1"/>
</dbReference>
<proteinExistence type="predicted"/>
<keyword evidence="3" id="KW-1185">Reference proteome</keyword>
<evidence type="ECO:0000313" key="2">
    <source>
        <dbReference type="EMBL" id="QCI64990.1"/>
    </source>
</evidence>
<protein>
    <recommendedName>
        <fullName evidence="4">DUF3617 family protein</fullName>
    </recommendedName>
</protein>
<organism evidence="2 3">
    <name type="scientific">Phreatobacter stygius</name>
    <dbReference type="NCBI Taxonomy" id="1940610"/>
    <lineage>
        <taxon>Bacteria</taxon>
        <taxon>Pseudomonadati</taxon>
        <taxon>Pseudomonadota</taxon>
        <taxon>Alphaproteobacteria</taxon>
        <taxon>Hyphomicrobiales</taxon>
        <taxon>Phreatobacteraceae</taxon>
        <taxon>Phreatobacter</taxon>
    </lineage>
</organism>
<feature type="chain" id="PRO_5020451831" description="DUF3617 family protein" evidence="1">
    <location>
        <begin position="27"/>
        <end position="127"/>
    </location>
</feature>
<dbReference type="EMBL" id="CP039690">
    <property type="protein sequence ID" value="QCI64990.1"/>
    <property type="molecule type" value="Genomic_DNA"/>
</dbReference>
<evidence type="ECO:0000313" key="3">
    <source>
        <dbReference type="Proteomes" id="UP000298781"/>
    </source>
</evidence>
<name>A0A4D7B4K3_9HYPH</name>
<evidence type="ECO:0008006" key="4">
    <source>
        <dbReference type="Google" id="ProtNLM"/>
    </source>
</evidence>
<dbReference type="Proteomes" id="UP000298781">
    <property type="component" value="Chromosome"/>
</dbReference>
<accession>A0A4D7B4K3</accession>
<dbReference type="AlphaFoldDB" id="A0A4D7B4K3"/>
<keyword evidence="1" id="KW-0732">Signal</keyword>
<feature type="signal peptide" evidence="1">
    <location>
        <begin position="1"/>
        <end position="26"/>
    </location>
</feature>
<reference evidence="2 3" key="1">
    <citation type="submission" date="2019-04" db="EMBL/GenBank/DDBJ databases">
        <title>Phreatobacter aquaticus sp. nov.</title>
        <authorList>
            <person name="Choi A."/>
        </authorList>
    </citation>
    <scope>NUCLEOTIDE SEQUENCE [LARGE SCALE GENOMIC DNA]</scope>
    <source>
        <strain evidence="2 3">KCTC 52518</strain>
    </source>
</reference>
<dbReference type="OrthoDB" id="9871189at2"/>
<sequence length="127" mass="13749">MRIQVRASFALGAAFATIVALQPASANTDLCLWGFAQNSRIDLGSVAQVQGAFQRQGGSCHTSRVNDQFTMQCATPGQSAQARQELQLAGEMDLPRCVGVTSVRFNGRPVGSDRLEDILRRLTPARR</sequence>
<dbReference type="KEGG" id="pstg:E8M01_12625"/>
<gene>
    <name evidence="2" type="ORF">E8M01_12625</name>
</gene>
<evidence type="ECO:0000256" key="1">
    <source>
        <dbReference type="SAM" id="SignalP"/>
    </source>
</evidence>